<dbReference type="KEGG" id="vnx:VNE69_01321"/>
<accession>A0AAX4J927</accession>
<dbReference type="Pfam" id="PF17683">
    <property type="entry name" value="TFIIF_beta_N"/>
    <property type="match status" value="1"/>
</dbReference>
<feature type="domain" description="TFIIF beta subunit N-terminal" evidence="11">
    <location>
        <begin position="10"/>
        <end position="85"/>
    </location>
</feature>
<name>A0AAX4J927_9MICR</name>
<dbReference type="Pfam" id="PF02270">
    <property type="entry name" value="TFIIF_beta"/>
    <property type="match status" value="1"/>
</dbReference>
<sequence length="219" mass="25439">MEINDRNKNKKINIAKLPKYLGNYLSNIKREMEIGELNVENDGRISLVIFDKTGSNIPTHYNVKQVDRSSSDIYVLASTQDSSAVEGVVDNELLVTPVINRKYIEYKKEHANKLENTTETIDSLGEGIRMEKFGNLREMEVLAKKRKQMLIDKKRERLDKNEVLNIVFNAFEKYENWTVRDLADFTGQPTAFIQEIVNEICNVDKKDHKSIYSLKDEYK</sequence>
<dbReference type="GO" id="GO:0003677">
    <property type="term" value="F:DNA binding"/>
    <property type="evidence" value="ECO:0007669"/>
    <property type="project" value="UniProtKB-KW"/>
</dbReference>
<organism evidence="12 13">
    <name type="scientific">Vairimorpha necatrix</name>
    <dbReference type="NCBI Taxonomy" id="6039"/>
    <lineage>
        <taxon>Eukaryota</taxon>
        <taxon>Fungi</taxon>
        <taxon>Fungi incertae sedis</taxon>
        <taxon>Microsporidia</taxon>
        <taxon>Nosematidae</taxon>
        <taxon>Vairimorpha</taxon>
    </lineage>
</organism>
<dbReference type="RefSeq" id="XP_065328528.1">
    <property type="nucleotide sequence ID" value="XM_065472456.1"/>
</dbReference>
<evidence type="ECO:0000259" key="10">
    <source>
        <dbReference type="Pfam" id="PF02270"/>
    </source>
</evidence>
<evidence type="ECO:0000256" key="9">
    <source>
        <dbReference type="ARBA" id="ARBA00081863"/>
    </source>
</evidence>
<feature type="domain" description="TFIIF beta subunit HTH" evidence="10">
    <location>
        <begin position="157"/>
        <end position="219"/>
    </location>
</feature>
<dbReference type="Proteomes" id="UP001334084">
    <property type="component" value="Chromosome 1"/>
</dbReference>
<dbReference type="SUPFAM" id="SSF50916">
    <property type="entry name" value="Rap30/74 interaction domains"/>
    <property type="match status" value="1"/>
</dbReference>
<dbReference type="AlphaFoldDB" id="A0AAX4J927"/>
<dbReference type="FunFam" id="1.10.10.10:FF:000035">
    <property type="entry name" value="General transcription factor IIF subunit 2"/>
    <property type="match status" value="1"/>
</dbReference>
<dbReference type="EMBL" id="CP142726">
    <property type="protein sequence ID" value="WUR02383.1"/>
    <property type="molecule type" value="Genomic_DNA"/>
</dbReference>
<evidence type="ECO:0000313" key="12">
    <source>
        <dbReference type="EMBL" id="WUR02383.1"/>
    </source>
</evidence>
<keyword evidence="13" id="KW-1185">Reference proteome</keyword>
<dbReference type="InterPro" id="IPR036388">
    <property type="entry name" value="WH-like_DNA-bd_sf"/>
</dbReference>
<evidence type="ECO:0000256" key="5">
    <source>
        <dbReference type="ARBA" id="ARBA00023125"/>
    </source>
</evidence>
<keyword evidence="4" id="KW-0805">Transcription regulation</keyword>
<evidence type="ECO:0000256" key="4">
    <source>
        <dbReference type="ARBA" id="ARBA00023015"/>
    </source>
</evidence>
<evidence type="ECO:0000256" key="3">
    <source>
        <dbReference type="ARBA" id="ARBA00021453"/>
    </source>
</evidence>
<dbReference type="Gene3D" id="1.10.10.10">
    <property type="entry name" value="Winged helix-like DNA-binding domain superfamily/Winged helix DNA-binding domain"/>
    <property type="match status" value="1"/>
</dbReference>
<dbReference type="InterPro" id="IPR011039">
    <property type="entry name" value="TFIIF_interaction"/>
</dbReference>
<keyword evidence="5" id="KW-0238">DNA-binding</keyword>
<evidence type="ECO:0000256" key="2">
    <source>
        <dbReference type="ARBA" id="ARBA00009543"/>
    </source>
</evidence>
<dbReference type="GeneID" id="90540185"/>
<comment type="subcellular location">
    <subcellularLocation>
        <location evidence="1">Nucleus</location>
    </subcellularLocation>
</comment>
<keyword evidence="7" id="KW-0539">Nucleus</keyword>
<evidence type="ECO:0000256" key="6">
    <source>
        <dbReference type="ARBA" id="ARBA00023163"/>
    </source>
</evidence>
<gene>
    <name evidence="12" type="ORF">VNE69_01321</name>
</gene>
<dbReference type="GO" id="GO:0006367">
    <property type="term" value="P:transcription initiation at RNA polymerase II promoter"/>
    <property type="evidence" value="ECO:0007669"/>
    <property type="project" value="InterPro"/>
</dbReference>
<proteinExistence type="inferred from homology"/>
<evidence type="ECO:0000256" key="8">
    <source>
        <dbReference type="ARBA" id="ARBA00081473"/>
    </source>
</evidence>
<dbReference type="InterPro" id="IPR040504">
    <property type="entry name" value="TFIIF_beta_N"/>
</dbReference>
<evidence type="ECO:0000259" key="11">
    <source>
        <dbReference type="Pfam" id="PF17683"/>
    </source>
</evidence>
<dbReference type="PANTHER" id="PTHR10445">
    <property type="entry name" value="GENERAL TRANSCRIPTION FACTOR IIF SUBUNIT 2"/>
    <property type="match status" value="1"/>
</dbReference>
<comment type="similarity">
    <text evidence="2">Belongs to the TFIIF beta subunit family.</text>
</comment>
<protein>
    <recommendedName>
        <fullName evidence="3">Transcription initiation factor IIF subunit beta</fullName>
    </recommendedName>
    <alternativeName>
        <fullName evidence="9">TFIIF medium subunit</fullName>
    </alternativeName>
    <alternativeName>
        <fullName evidence="8">TFIIF-beta</fullName>
    </alternativeName>
</protein>
<dbReference type="GO" id="GO:0005674">
    <property type="term" value="C:transcription factor TFIIF complex"/>
    <property type="evidence" value="ECO:0007669"/>
    <property type="project" value="InterPro"/>
</dbReference>
<dbReference type="InterPro" id="IPR003196">
    <property type="entry name" value="TFIIF_beta"/>
</dbReference>
<dbReference type="InterPro" id="IPR036390">
    <property type="entry name" value="WH_DNA-bd_sf"/>
</dbReference>
<dbReference type="SUPFAM" id="SSF46785">
    <property type="entry name" value="Winged helix' DNA-binding domain"/>
    <property type="match status" value="1"/>
</dbReference>
<dbReference type="PANTHER" id="PTHR10445:SF0">
    <property type="entry name" value="GENERAL TRANSCRIPTION FACTOR IIF SUBUNIT 2"/>
    <property type="match status" value="1"/>
</dbReference>
<evidence type="ECO:0000313" key="13">
    <source>
        <dbReference type="Proteomes" id="UP001334084"/>
    </source>
</evidence>
<dbReference type="InterPro" id="IPR040450">
    <property type="entry name" value="TFIIF_beta_HTH"/>
</dbReference>
<evidence type="ECO:0000256" key="7">
    <source>
        <dbReference type="ARBA" id="ARBA00023242"/>
    </source>
</evidence>
<reference evidence="12" key="1">
    <citation type="journal article" date="2024" name="BMC Genomics">
        <title>Functional annotation of a divergent genome using sequence and structure-based similarity.</title>
        <authorList>
            <person name="Svedberg D."/>
            <person name="Winiger R.R."/>
            <person name="Berg A."/>
            <person name="Sharma H."/>
            <person name="Tellgren-Roth C."/>
            <person name="Debrunner-Vossbrinck B.A."/>
            <person name="Vossbrinck C.R."/>
            <person name="Barandun J."/>
        </authorList>
    </citation>
    <scope>NUCLEOTIDE SEQUENCE</scope>
    <source>
        <strain evidence="12">Illinois isolate</strain>
    </source>
</reference>
<evidence type="ECO:0000256" key="1">
    <source>
        <dbReference type="ARBA" id="ARBA00004123"/>
    </source>
</evidence>
<keyword evidence="6" id="KW-0804">Transcription</keyword>